<accession>A0A2H1E7C8</accession>
<dbReference type="Proteomes" id="UP000231564">
    <property type="component" value="Chromosome MARIT"/>
</dbReference>
<dbReference type="RefSeq" id="WP_100210812.1">
    <property type="nucleotide sequence ID" value="NZ_CP138495.1"/>
</dbReference>
<evidence type="ECO:0000256" key="1">
    <source>
        <dbReference type="ARBA" id="ARBA00022737"/>
    </source>
</evidence>
<proteinExistence type="predicted"/>
<sequence>MILNKAYSIALSWLIIFITSCNSIAKKNIKNRNSMHWGITKISSETGANSFDYEFNQYFIQDSLTGYIIGDNGGAINHKIALQRVKGEDVTESYANCEAILFKTEDGGVSFRKRSLGKGSLQKITSDNEKNLYVIQYNYKTATLPKRYRIMYSRDLGETWQEMAFPQGKKIKTVQFYNGLKGVVAIEEDGMSKLLKTKDGGKTWEELPVKETSLSYYSMQFINEEALYVYNSTEGLRQAATINFTTGKVKIHNPNLPKGYRFSSFIKDESNGDLLSPVRNYKEGHKLMVYNHTKRELLRYDLNNAKGERVLAVHVYGNYIGALRRDNGKTHYYYSIDNGVHWVKESLPDYFTVVKPIAMYGKGLVWVKSAFNLYNLQVRTMDN</sequence>
<dbReference type="Pfam" id="PF15902">
    <property type="entry name" value="Sortilin-Vps10"/>
    <property type="match status" value="1"/>
</dbReference>
<keyword evidence="4" id="KW-1185">Reference proteome</keyword>
<evidence type="ECO:0000259" key="2">
    <source>
        <dbReference type="Pfam" id="PF15902"/>
    </source>
</evidence>
<evidence type="ECO:0000313" key="4">
    <source>
        <dbReference type="Proteomes" id="UP000231564"/>
    </source>
</evidence>
<keyword evidence="3" id="KW-0449">Lipoprotein</keyword>
<organism evidence="3 4">
    <name type="scientific">Tenacibaculum maritimum NCIMB 2154</name>
    <dbReference type="NCBI Taxonomy" id="1349785"/>
    <lineage>
        <taxon>Bacteria</taxon>
        <taxon>Pseudomonadati</taxon>
        <taxon>Bacteroidota</taxon>
        <taxon>Flavobacteriia</taxon>
        <taxon>Flavobacteriales</taxon>
        <taxon>Flavobacteriaceae</taxon>
        <taxon>Tenacibaculum</taxon>
    </lineage>
</organism>
<keyword evidence="1" id="KW-0677">Repeat</keyword>
<dbReference type="KEGG" id="tmar:MARIT_0806"/>
<dbReference type="GeneID" id="47722381"/>
<dbReference type="Gene3D" id="2.120.10.10">
    <property type="match status" value="1"/>
</dbReference>
<dbReference type="AlphaFoldDB" id="A0A2H1E7C8"/>
<dbReference type="SUPFAM" id="SSF110296">
    <property type="entry name" value="Oligoxyloglucan reducing end-specific cellobiohydrolase"/>
    <property type="match status" value="1"/>
</dbReference>
<dbReference type="OrthoDB" id="9757809at2"/>
<name>A0A2H1E7C8_9FLAO</name>
<dbReference type="InterPro" id="IPR031778">
    <property type="entry name" value="Sortilin_N"/>
</dbReference>
<dbReference type="PROSITE" id="PS51257">
    <property type="entry name" value="PROKAR_LIPOPROTEIN"/>
    <property type="match status" value="1"/>
</dbReference>
<gene>
    <name evidence="3" type="ORF">MARIT_0806</name>
</gene>
<protein>
    <submittedName>
        <fullName evidence="3">Probable lipoprotein</fullName>
    </submittedName>
</protein>
<reference evidence="3 4" key="1">
    <citation type="submission" date="2016-11" db="EMBL/GenBank/DDBJ databases">
        <authorList>
            <person name="Jaros S."/>
            <person name="Januszkiewicz K."/>
            <person name="Wedrychowicz H."/>
        </authorList>
    </citation>
    <scope>NUCLEOTIDE SEQUENCE [LARGE SCALE GENOMIC DNA]</scope>
    <source>
        <strain evidence="3">NCIMB 2154T</strain>
    </source>
</reference>
<dbReference type="EMBL" id="LT634361">
    <property type="protein sequence ID" value="SFZ80812.1"/>
    <property type="molecule type" value="Genomic_DNA"/>
</dbReference>
<evidence type="ECO:0000313" key="3">
    <source>
        <dbReference type="EMBL" id="SFZ80812.1"/>
    </source>
</evidence>
<feature type="domain" description="Sortilin N-terminal" evidence="2">
    <location>
        <begin position="102"/>
        <end position="351"/>
    </location>
</feature>